<accession>A0A2C5ZRP2</accession>
<evidence type="ECO:0000313" key="1">
    <source>
        <dbReference type="EMBL" id="PHH82522.1"/>
    </source>
</evidence>
<comment type="caution">
    <text evidence="1">The sequence shown here is derived from an EMBL/GenBank/DDBJ whole genome shotgun (WGS) entry which is preliminary data.</text>
</comment>
<proteinExistence type="predicted"/>
<protein>
    <recommendedName>
        <fullName evidence="3">Alpha/beta hydrolase fold-3 domain-containing protein</fullName>
    </recommendedName>
</protein>
<sequence length="343" mass="38860">MSRLHNAPGRQTELPLVVVVPVGPYARDSDSEARQWTSGAWLPGFLSQWPCAIINYQWDRFCAGSCYSWPGPVHQVTFAYEWLVKHLAPRDHQRRDIYVYASGLGAGLGAGLALTQSHRHADFGIRGLVCLSGIYNWTMFLPDHGINRLAQTGLEEEPRIGRMRSIMHVLFGKPAHLFDPFASPSLFLHSPSFDVPDSFTMTHQESLLQGLEARRGKKTVHPQAKQPRVSHLIFPPRDSTLQIPRTKLLSYRTHQRHQANCHPHTLRRQTEDMRDLMRFSVAAEEKKARDVWHQEGDNSEAAALAQADAERRIQVGQVDSHDTFGDMDHESGKEVLEWIQAGL</sequence>
<name>A0A2C5ZRP2_9HYPO</name>
<organism evidence="1 2">
    <name type="scientific">Ophiocordyceps australis</name>
    <dbReference type="NCBI Taxonomy" id="1399860"/>
    <lineage>
        <taxon>Eukaryota</taxon>
        <taxon>Fungi</taxon>
        <taxon>Dikarya</taxon>
        <taxon>Ascomycota</taxon>
        <taxon>Pezizomycotina</taxon>
        <taxon>Sordariomycetes</taxon>
        <taxon>Hypocreomycetidae</taxon>
        <taxon>Hypocreales</taxon>
        <taxon>Ophiocordycipitaceae</taxon>
        <taxon>Ophiocordyceps</taxon>
    </lineage>
</organism>
<dbReference type="OrthoDB" id="5396420at2759"/>
<evidence type="ECO:0000313" key="2">
    <source>
        <dbReference type="Proteomes" id="UP000224854"/>
    </source>
</evidence>
<dbReference type="InterPro" id="IPR029058">
    <property type="entry name" value="AB_hydrolase_fold"/>
</dbReference>
<dbReference type="Proteomes" id="UP000224854">
    <property type="component" value="Unassembled WGS sequence"/>
</dbReference>
<dbReference type="AlphaFoldDB" id="A0A2C5ZRP2"/>
<dbReference type="EMBL" id="NJEU01000054">
    <property type="protein sequence ID" value="PHH82522.1"/>
    <property type="molecule type" value="Genomic_DNA"/>
</dbReference>
<dbReference type="Gene3D" id="3.40.50.1820">
    <property type="entry name" value="alpha/beta hydrolase"/>
    <property type="match status" value="1"/>
</dbReference>
<keyword evidence="2" id="KW-1185">Reference proteome</keyword>
<reference evidence="1 2" key="1">
    <citation type="submission" date="2017-06" db="EMBL/GenBank/DDBJ databases">
        <title>Ant-infecting Ophiocordyceps genomes reveal a high diversity of potential behavioral manipulation genes and a possible major role for enterotoxins.</title>
        <authorList>
            <person name="De Bekker C."/>
            <person name="Evans H.C."/>
            <person name="Brachmann A."/>
            <person name="Hughes D.P."/>
        </authorList>
    </citation>
    <scope>NUCLEOTIDE SEQUENCE [LARGE SCALE GENOMIC DNA]</scope>
    <source>
        <strain evidence="1 2">1348a</strain>
    </source>
</reference>
<gene>
    <name evidence="1" type="ORF">CDD82_5703</name>
</gene>
<evidence type="ECO:0008006" key="3">
    <source>
        <dbReference type="Google" id="ProtNLM"/>
    </source>
</evidence>
<dbReference type="SUPFAM" id="SSF53474">
    <property type="entry name" value="alpha/beta-Hydrolases"/>
    <property type="match status" value="1"/>
</dbReference>